<proteinExistence type="predicted"/>
<dbReference type="PRINTS" id="PR01217">
    <property type="entry name" value="PRICHEXTENSN"/>
</dbReference>
<sequence>MTPDPTMPPEPVAQPASSTDPWAAAPPPPTYAEPPAHRPAPPATAEFPTPPAAGQPSAPPATTEFPATPYSAPPATAQYSAPPYSAPPGAPYSAPPGAPYSAPPGTAVVRPGPHPPVMAPVPALPGGYPPPQGAVAVQIGEILVSPPVIRTPAGVLPLAGASWHVTDYWQKEEKTAQWAIVCAIVGFFCLTIFSLLFLLIKETRHHGTVQVSVMNGAQQYVARIPVADQAQVQHINNQVNYARSLSTM</sequence>
<keyword evidence="2" id="KW-1133">Transmembrane helix</keyword>
<dbReference type="Proteomes" id="UP000199001">
    <property type="component" value="Unassembled WGS sequence"/>
</dbReference>
<keyword evidence="2" id="KW-0812">Transmembrane</keyword>
<evidence type="ECO:0000256" key="2">
    <source>
        <dbReference type="SAM" id="Phobius"/>
    </source>
</evidence>
<evidence type="ECO:0000313" key="4">
    <source>
        <dbReference type="Proteomes" id="UP000199001"/>
    </source>
</evidence>
<feature type="compositionally biased region" description="Pro residues" evidence="1">
    <location>
        <begin position="24"/>
        <end position="59"/>
    </location>
</feature>
<feature type="compositionally biased region" description="Low complexity" evidence="1">
    <location>
        <begin position="60"/>
        <end position="76"/>
    </location>
</feature>
<reference evidence="4" key="1">
    <citation type="submission" date="2016-06" db="EMBL/GenBank/DDBJ databases">
        <authorList>
            <person name="Varghese N."/>
            <person name="Submissions Spin"/>
        </authorList>
    </citation>
    <scope>NUCLEOTIDE SEQUENCE [LARGE SCALE GENOMIC DNA]</scope>
    <source>
        <strain evidence="4">DSM 43903</strain>
    </source>
</reference>
<feature type="region of interest" description="Disordered" evidence="1">
    <location>
        <begin position="1"/>
        <end position="76"/>
    </location>
</feature>
<protein>
    <submittedName>
        <fullName evidence="3">Uncharacterized protein</fullName>
    </submittedName>
</protein>
<evidence type="ECO:0000256" key="1">
    <source>
        <dbReference type="SAM" id="MobiDB-lite"/>
    </source>
</evidence>
<organism evidence="3 4">
    <name type="scientific">Micromonospora citrea</name>
    <dbReference type="NCBI Taxonomy" id="47855"/>
    <lineage>
        <taxon>Bacteria</taxon>
        <taxon>Bacillati</taxon>
        <taxon>Actinomycetota</taxon>
        <taxon>Actinomycetes</taxon>
        <taxon>Micromonosporales</taxon>
        <taxon>Micromonosporaceae</taxon>
        <taxon>Micromonospora</taxon>
    </lineage>
</organism>
<feature type="transmembrane region" description="Helical" evidence="2">
    <location>
        <begin position="178"/>
        <end position="200"/>
    </location>
</feature>
<keyword evidence="4" id="KW-1185">Reference proteome</keyword>
<dbReference type="STRING" id="47855.GA0070606_4503"/>
<gene>
    <name evidence="3" type="ORF">GA0070606_4503</name>
</gene>
<name>A0A1C6VLK2_9ACTN</name>
<dbReference type="AlphaFoldDB" id="A0A1C6VLK2"/>
<feature type="compositionally biased region" description="Pro residues" evidence="1">
    <location>
        <begin position="1"/>
        <end position="12"/>
    </location>
</feature>
<dbReference type="OrthoDB" id="5111891at2"/>
<dbReference type="EMBL" id="FMHZ01000002">
    <property type="protein sequence ID" value="SCL67206.1"/>
    <property type="molecule type" value="Genomic_DNA"/>
</dbReference>
<keyword evidence="2" id="KW-0472">Membrane</keyword>
<accession>A0A1C6VLK2</accession>
<evidence type="ECO:0000313" key="3">
    <source>
        <dbReference type="EMBL" id="SCL67206.1"/>
    </source>
</evidence>